<proteinExistence type="predicted"/>
<organism evidence="1 2">
    <name type="scientific">Auriscalpium vulgare</name>
    <dbReference type="NCBI Taxonomy" id="40419"/>
    <lineage>
        <taxon>Eukaryota</taxon>
        <taxon>Fungi</taxon>
        <taxon>Dikarya</taxon>
        <taxon>Basidiomycota</taxon>
        <taxon>Agaricomycotina</taxon>
        <taxon>Agaricomycetes</taxon>
        <taxon>Russulales</taxon>
        <taxon>Auriscalpiaceae</taxon>
        <taxon>Auriscalpium</taxon>
    </lineage>
</organism>
<comment type="caution">
    <text evidence="1">The sequence shown here is derived from an EMBL/GenBank/DDBJ whole genome shotgun (WGS) entry which is preliminary data.</text>
</comment>
<evidence type="ECO:0000313" key="1">
    <source>
        <dbReference type="EMBL" id="KAI0040500.1"/>
    </source>
</evidence>
<accession>A0ACB8R9N6</accession>
<reference evidence="1" key="2">
    <citation type="journal article" date="2022" name="New Phytol.">
        <title>Evolutionary transition to the ectomycorrhizal habit in the genomes of a hyperdiverse lineage of mushroom-forming fungi.</title>
        <authorList>
            <person name="Looney B."/>
            <person name="Miyauchi S."/>
            <person name="Morin E."/>
            <person name="Drula E."/>
            <person name="Courty P.E."/>
            <person name="Kohler A."/>
            <person name="Kuo A."/>
            <person name="LaButti K."/>
            <person name="Pangilinan J."/>
            <person name="Lipzen A."/>
            <person name="Riley R."/>
            <person name="Andreopoulos W."/>
            <person name="He G."/>
            <person name="Johnson J."/>
            <person name="Nolan M."/>
            <person name="Tritt A."/>
            <person name="Barry K.W."/>
            <person name="Grigoriev I.V."/>
            <person name="Nagy L.G."/>
            <person name="Hibbett D."/>
            <person name="Henrissat B."/>
            <person name="Matheny P.B."/>
            <person name="Labbe J."/>
            <person name="Martin F.M."/>
        </authorList>
    </citation>
    <scope>NUCLEOTIDE SEQUENCE</scope>
    <source>
        <strain evidence="1">FP105234-sp</strain>
    </source>
</reference>
<dbReference type="EMBL" id="MU276191">
    <property type="protein sequence ID" value="KAI0040500.1"/>
    <property type="molecule type" value="Genomic_DNA"/>
</dbReference>
<reference evidence="1" key="1">
    <citation type="submission" date="2021-02" db="EMBL/GenBank/DDBJ databases">
        <authorList>
            <consortium name="DOE Joint Genome Institute"/>
            <person name="Ahrendt S."/>
            <person name="Looney B.P."/>
            <person name="Miyauchi S."/>
            <person name="Morin E."/>
            <person name="Drula E."/>
            <person name="Courty P.E."/>
            <person name="Chicoki N."/>
            <person name="Fauchery L."/>
            <person name="Kohler A."/>
            <person name="Kuo A."/>
            <person name="Labutti K."/>
            <person name="Pangilinan J."/>
            <person name="Lipzen A."/>
            <person name="Riley R."/>
            <person name="Andreopoulos W."/>
            <person name="He G."/>
            <person name="Johnson J."/>
            <person name="Barry K.W."/>
            <person name="Grigoriev I.V."/>
            <person name="Nagy L."/>
            <person name="Hibbett D."/>
            <person name="Henrissat B."/>
            <person name="Matheny P.B."/>
            <person name="Labbe J."/>
            <person name="Martin F."/>
        </authorList>
    </citation>
    <scope>NUCLEOTIDE SEQUENCE</scope>
    <source>
        <strain evidence="1">FP105234-sp</strain>
    </source>
</reference>
<dbReference type="Proteomes" id="UP000814033">
    <property type="component" value="Unassembled WGS sequence"/>
</dbReference>
<keyword evidence="2" id="KW-1185">Reference proteome</keyword>
<evidence type="ECO:0000313" key="2">
    <source>
        <dbReference type="Proteomes" id="UP000814033"/>
    </source>
</evidence>
<sequence length="207" mass="21858">MDYERLYYVVELATVPGLYDNLSSFYGALAGSPAFAYTVFPGIQDACRAWAALQFPEAFNAGSAAAWSLYPLDGCWSVRCNRPFDTVDTEDLWLFYPPQEEECEDPPAPASHSPPPVGAHLAQNVPYAADVPLVLDVGDAPSTTESAYMTPPASPTPPHADLLTSVVSHGPPPAPPPTPSFEACHGTASPGASQVALPLAMGTRNPA</sequence>
<name>A0ACB8R9N6_9AGAM</name>
<protein>
    <submittedName>
        <fullName evidence="1">Uncharacterized protein</fullName>
    </submittedName>
</protein>
<gene>
    <name evidence="1" type="ORF">FA95DRAFT_1611748</name>
</gene>